<dbReference type="RefSeq" id="WP_005819827.1">
    <property type="nucleotide sequence ID" value="NZ_CP018937.1"/>
</dbReference>
<reference evidence="1 2" key="1">
    <citation type="submission" date="2018-08" db="EMBL/GenBank/DDBJ databases">
        <title>A genome reference for cultivated species of the human gut microbiota.</title>
        <authorList>
            <person name="Zou Y."/>
            <person name="Xue W."/>
            <person name="Luo G."/>
        </authorList>
    </citation>
    <scope>NUCLEOTIDE SEQUENCE [LARGE SCALE GENOMIC DNA]</scope>
    <source>
        <strain evidence="1 2">OF01-1</strain>
    </source>
</reference>
<evidence type="ECO:0000313" key="2">
    <source>
        <dbReference type="Proteomes" id="UP000284614"/>
    </source>
</evidence>
<gene>
    <name evidence="1" type="ORF">DXA27_11560</name>
</gene>
<dbReference type="Proteomes" id="UP000284614">
    <property type="component" value="Unassembled WGS sequence"/>
</dbReference>
<dbReference type="EMBL" id="QSDG01000009">
    <property type="protein sequence ID" value="RGY68499.1"/>
    <property type="molecule type" value="Genomic_DNA"/>
</dbReference>
<accession>A0A2K9GX87</accession>
<evidence type="ECO:0000313" key="1">
    <source>
        <dbReference type="EMBL" id="RGY68499.1"/>
    </source>
</evidence>
<organism evidence="1 2">
    <name type="scientific">Bacteroides fragilis</name>
    <dbReference type="NCBI Taxonomy" id="817"/>
    <lineage>
        <taxon>Bacteria</taxon>
        <taxon>Pseudomonadati</taxon>
        <taxon>Bacteroidota</taxon>
        <taxon>Bacteroidia</taxon>
        <taxon>Bacteroidales</taxon>
        <taxon>Bacteroidaceae</taxon>
        <taxon>Bacteroides</taxon>
    </lineage>
</organism>
<name>A0A2K9GX87_BACFG</name>
<sequence length="339" mass="40341">MKRIFITPKIERMAYDFSTTLFTDRNLTKFDMPKDKLQLLENTLRTKRTGCKYADYVHEIYDKYSDILRLKPSEFENYKTNHFSNLTDAELRKPVPGFSKVDGIKKIQFYKLVVNAMRYDGLQKKDFRPYIKKLGIRTCVYCNAQYAITTSENKGQRVTYQLDHFKPQSEYPFLCTSFFNLQPSCGHCNQSKSDNPALFRLYTEDYNELYPFFFHIDPASIAKYMLSHNCDCLDIRLDVHTKNAQNLKLLQNHQDRFHIDQIYSEFTDTAEEIIWKAKIYNKTYREQLMSEFKKLFANGMIDFSRFFYGFYIGEEDILKRPLTKLMQDFAKKMGLLVDK</sequence>
<comment type="caution">
    <text evidence="1">The sequence shown here is derived from an EMBL/GenBank/DDBJ whole genome shotgun (WGS) entry which is preliminary data.</text>
</comment>
<proteinExistence type="predicted"/>
<dbReference type="AlphaFoldDB" id="A0A2K9GX87"/>
<protein>
    <submittedName>
        <fullName evidence="1">Uncharacterized protein</fullName>
    </submittedName>
</protein>
<dbReference type="Gene3D" id="1.10.30.50">
    <property type="match status" value="1"/>
</dbReference>